<evidence type="ECO:0000256" key="2">
    <source>
        <dbReference type="ARBA" id="ARBA00022630"/>
    </source>
</evidence>
<dbReference type="InterPro" id="IPR050315">
    <property type="entry name" value="FAD-oxidoreductase_2"/>
</dbReference>
<dbReference type="EMBL" id="LICS01000014">
    <property type="protein sequence ID" value="KRO95854.1"/>
    <property type="molecule type" value="Genomic_DNA"/>
</dbReference>
<dbReference type="STRING" id="1655612.ABS10_05805"/>
<accession>A0A0R2U9G6</accession>
<evidence type="ECO:0000256" key="1">
    <source>
        <dbReference type="ARBA" id="ARBA00001974"/>
    </source>
</evidence>
<evidence type="ECO:0000259" key="5">
    <source>
        <dbReference type="Pfam" id="PF00890"/>
    </source>
</evidence>
<dbReference type="PANTHER" id="PTHR43400:SF10">
    <property type="entry name" value="3-OXOSTEROID 1-DEHYDROGENASE"/>
    <property type="match status" value="1"/>
</dbReference>
<proteinExistence type="predicted"/>
<dbReference type="Proteomes" id="UP000051027">
    <property type="component" value="Unassembled WGS sequence"/>
</dbReference>
<dbReference type="SUPFAM" id="SSF56425">
    <property type="entry name" value="Succinate dehydrogenase/fumarate reductase flavoprotein, catalytic domain"/>
    <property type="match status" value="1"/>
</dbReference>
<gene>
    <name evidence="6" type="ORF">ABS10_05805</name>
</gene>
<evidence type="ECO:0000256" key="4">
    <source>
        <dbReference type="ARBA" id="ARBA00023002"/>
    </source>
</evidence>
<name>A0A0R2U9G6_9GAMM</name>
<keyword evidence="4" id="KW-0560">Oxidoreductase</keyword>
<dbReference type="GO" id="GO:0008202">
    <property type="term" value="P:steroid metabolic process"/>
    <property type="evidence" value="ECO:0007669"/>
    <property type="project" value="UniProtKB-ARBA"/>
</dbReference>
<dbReference type="InterPro" id="IPR027477">
    <property type="entry name" value="Succ_DH/fumarate_Rdtase_cat_sf"/>
</dbReference>
<evidence type="ECO:0000313" key="7">
    <source>
        <dbReference type="Proteomes" id="UP000051027"/>
    </source>
</evidence>
<dbReference type="GO" id="GO:0016491">
    <property type="term" value="F:oxidoreductase activity"/>
    <property type="evidence" value="ECO:0007669"/>
    <property type="project" value="UniProtKB-KW"/>
</dbReference>
<evidence type="ECO:0000313" key="6">
    <source>
        <dbReference type="EMBL" id="KRO95854.1"/>
    </source>
</evidence>
<dbReference type="Pfam" id="PF00890">
    <property type="entry name" value="FAD_binding_2"/>
    <property type="match status" value="1"/>
</dbReference>
<protein>
    <submittedName>
        <fullName evidence="6">FAD-binding protein</fullName>
    </submittedName>
</protein>
<sequence>MHWDYTFDVVVVGSGNGALTAALCSHDGGAKTLVIEKSDQFGGTSATSGGGVWIPNNRYAKAENVDDSPEDARQYINSVSPDGMIKDELIETYISEGPRMVDYLHENSQVKYRNLPHYPDYFPDNPGGKGGNRSMEPEPIFGTELGNDLSKLREQHPQTAFTMGPINMNFTQVEGQLLLGALPGWKMQFAKLFTKYILDIPMRMKWGWKDRRLTMGNAGVARLLLSLKDRDVDLWIQTAMTDLIEEGGTVIGIKALKDGKEITIKAEKAVILAAGGFERDQALRDKYLPKPSNAEWSAANIHNTGDALKAALKLGAATHQMDAGWWSTIMKVPGQEKGWLSMVDKSMPGNYTVNKNGQRFSNESQNYVSFVNDMFKKFDEGNPCAPCYMIFDSTFRKNRPCGPLLQGSMQPDSAVPKEWWTPSFLSKGDTLEDLAAVVGIDPEGLLATQRKVNEYSISGKDLDLQRGDSLYDRYYGDPSVEPNPCLAPLENAPFYCMVLYPGEMGTAGGLVIDTKARVLKPDGTSIPGLYACGNTTTALLPTYPGPGSTLGPAMTFGYLAAKDITGANF</sequence>
<feature type="domain" description="FAD-dependent oxidoreductase 2 FAD-binding" evidence="5">
    <location>
        <begin position="8"/>
        <end position="550"/>
    </location>
</feature>
<dbReference type="InterPro" id="IPR003953">
    <property type="entry name" value="FAD-dep_OxRdtase_2_FAD-bd"/>
</dbReference>
<comment type="caution">
    <text evidence="6">The sequence shown here is derived from an EMBL/GenBank/DDBJ whole genome shotgun (WGS) entry which is preliminary data.</text>
</comment>
<dbReference type="SUPFAM" id="SSF51905">
    <property type="entry name" value="FAD/NAD(P)-binding domain"/>
    <property type="match status" value="1"/>
</dbReference>
<dbReference type="InterPro" id="IPR036188">
    <property type="entry name" value="FAD/NAD-bd_sf"/>
</dbReference>
<dbReference type="Gene3D" id="3.50.50.60">
    <property type="entry name" value="FAD/NAD(P)-binding domain"/>
    <property type="match status" value="2"/>
</dbReference>
<organism evidence="6 7">
    <name type="scientific">SAR86 cluster bacterium BACL1 MAG-120820-bin45</name>
    <dbReference type="NCBI Taxonomy" id="1655612"/>
    <lineage>
        <taxon>Bacteria</taxon>
        <taxon>Pseudomonadati</taxon>
        <taxon>Pseudomonadota</taxon>
        <taxon>Gammaproteobacteria</taxon>
        <taxon>SAR86 cluster</taxon>
    </lineage>
</organism>
<keyword evidence="2" id="KW-0285">Flavoprotein</keyword>
<reference evidence="6 7" key="1">
    <citation type="submission" date="2015-10" db="EMBL/GenBank/DDBJ databases">
        <title>Metagenome-Assembled Genomes uncover a global brackish microbiome.</title>
        <authorList>
            <person name="Hugerth L.W."/>
            <person name="Larsson J."/>
            <person name="Alneberg J."/>
            <person name="Lindh M.V."/>
            <person name="Legrand C."/>
            <person name="Pinhassi J."/>
            <person name="Andersson A.F."/>
        </authorList>
    </citation>
    <scope>NUCLEOTIDE SEQUENCE [LARGE SCALE GENOMIC DNA]</scope>
    <source>
        <strain evidence="6">BACL1 MAG-120820-bin45</strain>
    </source>
</reference>
<evidence type="ECO:0000256" key="3">
    <source>
        <dbReference type="ARBA" id="ARBA00022827"/>
    </source>
</evidence>
<keyword evidence="3" id="KW-0274">FAD</keyword>
<comment type="cofactor">
    <cofactor evidence="1">
        <name>FAD</name>
        <dbReference type="ChEBI" id="CHEBI:57692"/>
    </cofactor>
</comment>
<dbReference type="PANTHER" id="PTHR43400">
    <property type="entry name" value="FUMARATE REDUCTASE"/>
    <property type="match status" value="1"/>
</dbReference>
<dbReference type="AlphaFoldDB" id="A0A0R2U9G6"/>